<keyword evidence="1" id="KW-0472">Membrane</keyword>
<dbReference type="PANTHER" id="PTHR42867">
    <property type="entry name" value="MEMBRANE PROTEIN-RELATED"/>
    <property type="match status" value="1"/>
</dbReference>
<keyword evidence="3" id="KW-1185">Reference proteome</keyword>
<protein>
    <submittedName>
        <fullName evidence="2">Uncharacterized conserved protein YqhQ</fullName>
    </submittedName>
</protein>
<accession>A0A1X7ET75</accession>
<dbReference type="STRING" id="1519643.SAMN06295933_3356"/>
<dbReference type="AlphaFoldDB" id="A0A1X7ET75"/>
<keyword evidence="1" id="KW-1133">Transmembrane helix</keyword>
<proteinExistence type="predicted"/>
<dbReference type="PANTHER" id="PTHR42867:SF1">
    <property type="entry name" value="MEMBRANE PROTEIN-RELATED"/>
    <property type="match status" value="1"/>
</dbReference>
<feature type="transmembrane region" description="Helical" evidence="1">
    <location>
        <begin position="204"/>
        <end position="228"/>
    </location>
</feature>
<evidence type="ECO:0000313" key="3">
    <source>
        <dbReference type="Proteomes" id="UP000192906"/>
    </source>
</evidence>
<name>A0A1X7ET75_9BACT</name>
<dbReference type="InterPro" id="IPR010787">
    <property type="entry name" value="DUF1385"/>
</dbReference>
<feature type="transmembrane region" description="Helical" evidence="1">
    <location>
        <begin position="234"/>
        <end position="256"/>
    </location>
</feature>
<dbReference type="Proteomes" id="UP000192906">
    <property type="component" value="Unassembled WGS sequence"/>
</dbReference>
<gene>
    <name evidence="2" type="ORF">SAMN06295933_3356</name>
</gene>
<feature type="transmembrane region" description="Helical" evidence="1">
    <location>
        <begin position="98"/>
        <end position="127"/>
    </location>
</feature>
<keyword evidence="1" id="KW-0812">Transmembrane</keyword>
<dbReference type="EMBL" id="FWZU01000006">
    <property type="protein sequence ID" value="SMF39747.1"/>
    <property type="molecule type" value="Genomic_DNA"/>
</dbReference>
<sequence>MKSALLMSAAKTVGGQAVIEGVMMRAKDKLAIAVRRPDGEITVELRPWFSMTPNFMKKPFLRGFPIFIETMVNGVKALNYSATQALDEEDGELTSFHLILTMVIALGAALGLFVVLPHFFSIVMGWFGLSGDVNTLSFYVWDGAFKILMFLGYILSISFVPDIKRVFQYHGAEHKVIWAYESGSELTACKVKEFSRLHPRCGTAFLLFVLVVSILMFTILVPLLLAIWSPQTFIYKHLYIVGIKLLLMAPVSAVAYEMIKASSKHENSKLCQIMCLPGLGMQLLTTRNPDQDQIEVALAALAKAVEEDGGEN</sequence>
<dbReference type="Pfam" id="PF07136">
    <property type="entry name" value="DUF1385"/>
    <property type="match status" value="1"/>
</dbReference>
<evidence type="ECO:0000313" key="2">
    <source>
        <dbReference type="EMBL" id="SMF39747.1"/>
    </source>
</evidence>
<feature type="transmembrane region" description="Helical" evidence="1">
    <location>
        <begin position="139"/>
        <end position="160"/>
    </location>
</feature>
<organism evidence="2 3">
    <name type="scientific">Desulfovibrio gilichinskyi</name>
    <dbReference type="NCBI Taxonomy" id="1519643"/>
    <lineage>
        <taxon>Bacteria</taxon>
        <taxon>Pseudomonadati</taxon>
        <taxon>Thermodesulfobacteriota</taxon>
        <taxon>Desulfovibrionia</taxon>
        <taxon>Desulfovibrionales</taxon>
        <taxon>Desulfovibrionaceae</taxon>
        <taxon>Desulfovibrio</taxon>
    </lineage>
</organism>
<reference evidence="3" key="1">
    <citation type="submission" date="2017-04" db="EMBL/GenBank/DDBJ databases">
        <authorList>
            <person name="Varghese N."/>
            <person name="Submissions S."/>
        </authorList>
    </citation>
    <scope>NUCLEOTIDE SEQUENCE [LARGE SCALE GENOMIC DNA]</scope>
    <source>
        <strain evidence="3">K3S</strain>
    </source>
</reference>
<evidence type="ECO:0000256" key="1">
    <source>
        <dbReference type="SAM" id="Phobius"/>
    </source>
</evidence>